<dbReference type="FunFam" id="1.10.8.430:FF:000003">
    <property type="entry name" value="Probable disease resistance protein At5g66910"/>
    <property type="match status" value="1"/>
</dbReference>
<dbReference type="InterPro" id="IPR042197">
    <property type="entry name" value="Apaf_helical"/>
</dbReference>
<evidence type="ECO:0000256" key="6">
    <source>
        <dbReference type="ARBA" id="ARBA00022840"/>
    </source>
</evidence>
<dbReference type="Pfam" id="PF13855">
    <property type="entry name" value="LRR_8"/>
    <property type="match status" value="1"/>
</dbReference>
<sequence length="894" mass="102173">MVCPFQVQCGDSLIRQCLKCTAGQGAYICKLEDNLVALQTATEELRELKDDVIQKLSIEEGQRMKRLKQVQGWISRAEAKITEVDELIKEGLPKILNCKSRYIFGRSVAKKLEDVIAMKRKGDFKVVAERAAGEAVVERPSEPTVGLESILNRVWKCLVEEEVGVVGIYGMGGVGKTTILTQINNMFVTSPNDFVAVIWVVVSKDLRLDKVQEEIAKRIGLSDDQQWKNKNFSDKAEDIFRVLHKRKFVLLLDDIWKRLELKEVGVPLPKRQSRSKIVFTARSEAVCSSMEAQKKIKVEPLEWLEAWELFQEKVGGDTLRAHPEIPLIAEAVARKCGGLPLALVTIARAMACRRTLQEWKYAVETLRKSASNLQGMGDEVFPILKFSYDCLPNDTIKSCFLYCALFPEDVKILKDNLIDYWICEDFWDNDDDNQEDALNKGYNIIGTLVHACLLKEEKEGRFVKMHDMIRDMALWVACEVEKKENYLVSAGARLTKAPEMGRWRRVKRISLMDNRIEQLKEVPNCPDLLTLILRCNKNLWMITSAFFQSMNALTVLDLAHTALQVLPTGISELIALQYLNLLGTKLKELPPELTKLKKLKYLNLSWNEHLRNIPGDLIASLPMLQVLRMYRCGIVCNIEEKGDVFRGTHHVTVQELQRLVHLQELSITIRHASVLHLFLDSQKLVSCTQALSLEGFWDLELLNFSALSLAKMEHQDRLLTSYHGDLGVTRLGNLLSLRNRCFDSLHTVTVSECYHLQDLTWLILAPNLANLVVSSCEELEQVISSEKLGEVLDGDEKLNPFWRIELLTLQKLPRLKSIYWNALPFPFLEEIVVFQCPLLEKLPLSSSSAEGRQVAIKAEKHWWSTVEWEDDDTKTAFQSCFYDILEHFHVLSIY</sequence>
<dbReference type="PANTHER" id="PTHR33463:SF220">
    <property type="entry name" value="NB-ARC DOMAIN-CONTAINING PROTEIN"/>
    <property type="match status" value="1"/>
</dbReference>
<evidence type="ECO:0000259" key="9">
    <source>
        <dbReference type="Pfam" id="PF23559"/>
    </source>
</evidence>
<evidence type="ECO:0000256" key="5">
    <source>
        <dbReference type="ARBA" id="ARBA00022821"/>
    </source>
</evidence>
<evidence type="ECO:0000256" key="4">
    <source>
        <dbReference type="ARBA" id="ARBA00022741"/>
    </source>
</evidence>
<keyword evidence="2" id="KW-0433">Leucine-rich repeat</keyword>
<dbReference type="Pfam" id="PF23559">
    <property type="entry name" value="WHD_DRP"/>
    <property type="match status" value="1"/>
</dbReference>
<dbReference type="Pfam" id="PF00931">
    <property type="entry name" value="NB-ARC"/>
    <property type="match status" value="1"/>
</dbReference>
<dbReference type="InterPro" id="IPR036388">
    <property type="entry name" value="WH-like_DNA-bd_sf"/>
</dbReference>
<dbReference type="InterPro" id="IPR032675">
    <property type="entry name" value="LRR_dom_sf"/>
</dbReference>
<dbReference type="EC" id="3.1.3.16" evidence="10"/>
<dbReference type="Gene3D" id="1.10.10.10">
    <property type="entry name" value="Winged helix-like DNA-binding domain superfamily/Winged helix DNA-binding domain"/>
    <property type="match status" value="1"/>
</dbReference>
<feature type="domain" description="NB-ARC" evidence="7">
    <location>
        <begin position="148"/>
        <end position="317"/>
    </location>
</feature>
<dbReference type="eggNOG" id="KOG4658">
    <property type="taxonomic scope" value="Eukaryota"/>
</dbReference>
<proteinExistence type="inferred from homology"/>
<dbReference type="Proteomes" id="UP000008311">
    <property type="component" value="Unassembled WGS sequence"/>
</dbReference>
<reference evidence="11" key="1">
    <citation type="journal article" date="2010" name="Nat. Biotechnol.">
        <title>Draft genome sequence of the oilseed species Ricinus communis.</title>
        <authorList>
            <person name="Chan A.P."/>
            <person name="Crabtree J."/>
            <person name="Zhao Q."/>
            <person name="Lorenzi H."/>
            <person name="Orvis J."/>
            <person name="Puiu D."/>
            <person name="Melake-Berhan A."/>
            <person name="Jones K.M."/>
            <person name="Redman J."/>
            <person name="Chen G."/>
            <person name="Cahoon E.B."/>
            <person name="Gedil M."/>
            <person name="Stanke M."/>
            <person name="Haas B.J."/>
            <person name="Wortman J.R."/>
            <person name="Fraser-Liggett C.M."/>
            <person name="Ravel J."/>
            <person name="Rabinowicz P.D."/>
        </authorList>
    </citation>
    <scope>NUCLEOTIDE SEQUENCE [LARGE SCALE GENOMIC DNA]</scope>
    <source>
        <strain evidence="11">cv. Hale</strain>
    </source>
</reference>
<evidence type="ECO:0000256" key="3">
    <source>
        <dbReference type="ARBA" id="ARBA00022737"/>
    </source>
</evidence>
<dbReference type="FunFam" id="3.40.50.300:FF:001091">
    <property type="entry name" value="Probable disease resistance protein At1g61300"/>
    <property type="match status" value="1"/>
</dbReference>
<evidence type="ECO:0000259" key="8">
    <source>
        <dbReference type="Pfam" id="PF23247"/>
    </source>
</evidence>
<dbReference type="EMBL" id="EQ973818">
    <property type="protein sequence ID" value="EEF44774.1"/>
    <property type="molecule type" value="Genomic_DNA"/>
</dbReference>
<dbReference type="InterPro" id="IPR027417">
    <property type="entry name" value="P-loop_NTPase"/>
</dbReference>
<keyword evidence="11" id="KW-1185">Reference proteome</keyword>
<keyword evidence="4" id="KW-0547">Nucleotide-binding</keyword>
<feature type="domain" description="Disease resistance protein At4g27190-like leucine-rich repeats" evidence="8">
    <location>
        <begin position="736"/>
        <end position="842"/>
    </location>
</feature>
<dbReference type="GO" id="GO:0005524">
    <property type="term" value="F:ATP binding"/>
    <property type="evidence" value="ECO:0007669"/>
    <property type="project" value="UniProtKB-KW"/>
</dbReference>
<dbReference type="GO" id="GO:0006952">
    <property type="term" value="P:defense response"/>
    <property type="evidence" value="ECO:0007669"/>
    <property type="project" value="UniProtKB-KW"/>
</dbReference>
<protein>
    <submittedName>
        <fullName evidence="10">Disease resistance protein RFL1, putative</fullName>
        <ecNumber evidence="10">3.1.3.16</ecNumber>
    </submittedName>
</protein>
<keyword evidence="10" id="KW-0378">Hydrolase</keyword>
<dbReference type="GO" id="GO:0004722">
    <property type="term" value="F:protein serine/threonine phosphatase activity"/>
    <property type="evidence" value="ECO:0007669"/>
    <property type="project" value="UniProtKB-EC"/>
</dbReference>
<dbReference type="PRINTS" id="PR00364">
    <property type="entry name" value="DISEASERSIST"/>
</dbReference>
<keyword evidence="3" id="KW-0677">Repeat</keyword>
<dbReference type="Gene3D" id="3.80.10.10">
    <property type="entry name" value="Ribonuclease Inhibitor"/>
    <property type="match status" value="1"/>
</dbReference>
<dbReference type="InterPro" id="IPR050905">
    <property type="entry name" value="Plant_NBS-LRR"/>
</dbReference>
<organism evidence="10 11">
    <name type="scientific">Ricinus communis</name>
    <name type="common">Castor bean</name>
    <dbReference type="NCBI Taxonomy" id="3988"/>
    <lineage>
        <taxon>Eukaryota</taxon>
        <taxon>Viridiplantae</taxon>
        <taxon>Streptophyta</taxon>
        <taxon>Embryophyta</taxon>
        <taxon>Tracheophyta</taxon>
        <taxon>Spermatophyta</taxon>
        <taxon>Magnoliopsida</taxon>
        <taxon>eudicotyledons</taxon>
        <taxon>Gunneridae</taxon>
        <taxon>Pentapetalae</taxon>
        <taxon>rosids</taxon>
        <taxon>fabids</taxon>
        <taxon>Malpighiales</taxon>
        <taxon>Euphorbiaceae</taxon>
        <taxon>Acalyphoideae</taxon>
        <taxon>Acalypheae</taxon>
        <taxon>Ricinus</taxon>
    </lineage>
</organism>
<dbReference type="PANTHER" id="PTHR33463">
    <property type="entry name" value="NB-ARC DOMAIN-CONTAINING PROTEIN-RELATED"/>
    <property type="match status" value="1"/>
</dbReference>
<feature type="domain" description="Disease resistance protein winged helix" evidence="9">
    <location>
        <begin position="405"/>
        <end position="473"/>
    </location>
</feature>
<dbReference type="AlphaFoldDB" id="B9RV41"/>
<dbReference type="SUPFAM" id="SSF52540">
    <property type="entry name" value="P-loop containing nucleoside triphosphate hydrolases"/>
    <property type="match status" value="1"/>
</dbReference>
<comment type="similarity">
    <text evidence="1">Belongs to the disease resistance NB-LRR family.</text>
</comment>
<evidence type="ECO:0000313" key="11">
    <source>
        <dbReference type="Proteomes" id="UP000008311"/>
    </source>
</evidence>
<keyword evidence="5" id="KW-0611">Plant defense</keyword>
<evidence type="ECO:0000259" key="7">
    <source>
        <dbReference type="Pfam" id="PF00931"/>
    </source>
</evidence>
<dbReference type="SUPFAM" id="SSF52058">
    <property type="entry name" value="L domain-like"/>
    <property type="match status" value="1"/>
</dbReference>
<dbReference type="Pfam" id="PF23247">
    <property type="entry name" value="LRR_RPS2"/>
    <property type="match status" value="1"/>
</dbReference>
<dbReference type="FunCoup" id="B9RV41">
    <property type="interactions" value="1061"/>
</dbReference>
<evidence type="ECO:0000313" key="10">
    <source>
        <dbReference type="EMBL" id="EEF44774.1"/>
    </source>
</evidence>
<dbReference type="InterPro" id="IPR001611">
    <property type="entry name" value="Leu-rich_rpt"/>
</dbReference>
<evidence type="ECO:0000256" key="2">
    <source>
        <dbReference type="ARBA" id="ARBA00022614"/>
    </source>
</evidence>
<dbReference type="GO" id="GO:0043531">
    <property type="term" value="F:ADP binding"/>
    <property type="evidence" value="ECO:0007669"/>
    <property type="project" value="InterPro"/>
</dbReference>
<dbReference type="FunFam" id="1.10.10.10:FF:000322">
    <property type="entry name" value="Probable disease resistance protein At1g63360"/>
    <property type="match status" value="1"/>
</dbReference>
<dbReference type="InterPro" id="IPR002182">
    <property type="entry name" value="NB-ARC"/>
</dbReference>
<gene>
    <name evidence="10" type="ORF">RCOM_0898870</name>
</gene>
<evidence type="ECO:0000256" key="1">
    <source>
        <dbReference type="ARBA" id="ARBA00008894"/>
    </source>
</evidence>
<name>B9RV41_RICCO</name>
<dbReference type="InterPro" id="IPR058922">
    <property type="entry name" value="WHD_DRP"/>
</dbReference>
<accession>B9RV41</accession>
<keyword evidence="6" id="KW-0067">ATP-binding</keyword>
<dbReference type="Gene3D" id="1.10.8.430">
    <property type="entry name" value="Helical domain of apoptotic protease-activating factors"/>
    <property type="match status" value="1"/>
</dbReference>
<dbReference type="InParanoid" id="B9RV41"/>
<dbReference type="Gene3D" id="3.40.50.300">
    <property type="entry name" value="P-loop containing nucleotide triphosphate hydrolases"/>
    <property type="match status" value="1"/>
</dbReference>
<dbReference type="InterPro" id="IPR057135">
    <property type="entry name" value="At4g27190-like_LRR"/>
</dbReference>